<accession>A0A499UKS3</accession>
<gene>
    <name evidence="2" type="ORF">SSPO_001440</name>
</gene>
<dbReference type="Proteomes" id="UP000463951">
    <property type="component" value="Chromosome"/>
</dbReference>
<proteinExistence type="predicted"/>
<name>A0A499UKS3_9ACTN</name>
<protein>
    <submittedName>
        <fullName evidence="2">Uncharacterized protein</fullName>
    </submittedName>
</protein>
<feature type="compositionally biased region" description="Basic residues" evidence="1">
    <location>
        <begin position="585"/>
        <end position="597"/>
    </location>
</feature>
<organism evidence="2 3">
    <name type="scientific">Streptomyces antimycoticus</name>
    <dbReference type="NCBI Taxonomy" id="68175"/>
    <lineage>
        <taxon>Bacteria</taxon>
        <taxon>Bacillati</taxon>
        <taxon>Actinomycetota</taxon>
        <taxon>Actinomycetes</taxon>
        <taxon>Kitasatosporales</taxon>
        <taxon>Streptomycetaceae</taxon>
        <taxon>Streptomyces</taxon>
        <taxon>Streptomyces violaceusniger group</taxon>
    </lineage>
</organism>
<dbReference type="AlphaFoldDB" id="A0A499UKS3"/>
<evidence type="ECO:0000256" key="1">
    <source>
        <dbReference type="SAM" id="MobiDB-lite"/>
    </source>
</evidence>
<feature type="region of interest" description="Disordered" evidence="1">
    <location>
        <begin position="555"/>
        <end position="597"/>
    </location>
</feature>
<sequence>MAQELWNDHRLSSRAGIRIVHLHAAPEAQQVVEAHLHANGYAQLVTELQSFPKAQASLRGLTAVASVRAAHTVVMAWQEHTRVQHQSSSQGQVRANAEEQVSLEDRVTAALTDWRDELDRLFGEAAALHSGDNPSLPVEDRCLLLALAVRQSVSVPDVARSAGKLQEIIGHTQMQPGTGVTLAPVPSAFAGRGLRRRIHDVGADVDTQDNVVFDRPAYGRAILEYVWDNYDVMRKPLLTWLIESADNTDLEDRAVEALADLTMRHGTADHLNVLGSIACPGKPGVLSAVMESAVHNEHIGRLAWATLYRWAGQDEYAPAVISLCRRILEEGSVTTSTAKMAMVRLRRIAHTTRDAATRDSVLAAFEGIAQTPAGATRLVTEVRDWQQDKASARGGSLAFLALMSAGSDGTPWLMSATAPDIDVQRAVQNLLSAPDTATEIIPRLTAWVRACADDPDAYTRLRDRLLPSLRGHKMFQAGMALMRELEGISTTDGISAADDFYHHLVDTRLQAVFPLKGMPHEVALAARHPHQCMPPASTSVQRNRRRLFRDRLHHHLASPRAHPPQPRGSRPHGHPRHSSTDGRTPRRRGSPSRPGRC</sequence>
<evidence type="ECO:0000313" key="2">
    <source>
        <dbReference type="EMBL" id="BBJ37426.1"/>
    </source>
</evidence>
<dbReference type="EMBL" id="AP019620">
    <property type="protein sequence ID" value="BBJ37426.1"/>
    <property type="molecule type" value="Genomic_DNA"/>
</dbReference>
<evidence type="ECO:0000313" key="3">
    <source>
        <dbReference type="Proteomes" id="UP000463951"/>
    </source>
</evidence>
<reference evidence="2 3" key="1">
    <citation type="journal article" date="2020" name="Int. J. Syst. Evol. Microbiol.">
        <title>Reclassification of Streptomyces castelarensis and Streptomyces sporoclivatus as later heterotypic synonyms of Streptomyces antimycoticus.</title>
        <authorList>
            <person name="Komaki H."/>
            <person name="Tamura T."/>
        </authorList>
    </citation>
    <scope>NUCLEOTIDE SEQUENCE [LARGE SCALE GENOMIC DNA]</scope>
    <source>
        <strain evidence="2 3">NBRC 100767</strain>
    </source>
</reference>